<dbReference type="Proteomes" id="UP000007800">
    <property type="component" value="Unassembled WGS sequence"/>
</dbReference>
<dbReference type="Pfam" id="PF05990">
    <property type="entry name" value="DUF900"/>
    <property type="match status" value="1"/>
</dbReference>
<organism evidence="3">
    <name type="scientific">Perkinsus marinus (strain ATCC 50983 / TXsc)</name>
    <dbReference type="NCBI Taxonomy" id="423536"/>
    <lineage>
        <taxon>Eukaryota</taxon>
        <taxon>Sar</taxon>
        <taxon>Alveolata</taxon>
        <taxon>Perkinsozoa</taxon>
        <taxon>Perkinsea</taxon>
        <taxon>Perkinsida</taxon>
        <taxon>Perkinsidae</taxon>
        <taxon>Perkinsus</taxon>
    </lineage>
</organism>
<evidence type="ECO:0000313" key="3">
    <source>
        <dbReference type="Proteomes" id="UP000007800"/>
    </source>
</evidence>
<dbReference type="RefSeq" id="XP_002769416.1">
    <property type="nucleotide sequence ID" value="XM_002769370.1"/>
</dbReference>
<proteinExistence type="predicted"/>
<dbReference type="AlphaFoldDB" id="C5LMC2"/>
<dbReference type="OrthoDB" id="10251508at2759"/>
<keyword evidence="1" id="KW-0812">Transmembrane</keyword>
<dbReference type="PANTHER" id="PTHR36513:SF1">
    <property type="entry name" value="TRANSMEMBRANE PROTEIN"/>
    <property type="match status" value="1"/>
</dbReference>
<name>C5LMC2_PERM5</name>
<feature type="transmembrane region" description="Helical" evidence="1">
    <location>
        <begin position="116"/>
        <end position="137"/>
    </location>
</feature>
<evidence type="ECO:0000256" key="1">
    <source>
        <dbReference type="SAM" id="Phobius"/>
    </source>
</evidence>
<sequence>MTIRQANEAMEIDQSPCARDAHGVALDPAARSRHNTSLNGPFKKVDILSHKPMRHVFYEMEHRRLERSLEGYRMEPSWGARFAAELVVVLVAFILLSNSIGSNIVGQILREKNTRALLLVVPGAVTGFFIAVALISIALRKRSAISTLAVVFLLIGVVWIIWLYNPADKWPAPSLKNIIIVSVVVASLEVLLFLIYVTIHFGYPYMLKKVHPDFLVKHWWRLHQVDEENAFGYSYQRYGIFSLTRNICNYHGDVDSEGRPHGFGVWTDDSRHGEILRGVWMRGLPMGPFVSREFSSGSVSVCRRILWASTRAEPGNECSYGVASVECSVSGYFFNHLPKVKELLTSTDDFIFVLDHFKREFESSTEELAKGEGFIGSERDACRKDCPAAPPALRLRLLTSFGALERGSSQLIALKEDETGITGTGFMELLPPETCGQDSDNKEQYYYSGRTRTFSCGQMLALGQFPLWIRPFVFSQGSGSALTYHAARDCLPEYAPDLADFVAKLRTSGFRRIHFLVHSMGARLFCEALPFMVQDSLLQIRACSYGTSNSAKSTRAGSLEGTRALSCRTGRHSISSAPGPAVVDLEAAAASTAPHSDVDRMTLLNVVLVNADYPLDKFRHTVLPSLLEYCERVTVYADSRDGALMWSELFNREKALGKFVGTLACVERDNGQSYGEAYVDVMDTTHMDQNVHQLRHNFFNLNVQVVSDIAEIVESCTPAAKRSTRLTKTGRGNVYTFLSPPSFVKNH</sequence>
<keyword evidence="3" id="KW-1185">Reference proteome</keyword>
<dbReference type="InterPro" id="IPR010297">
    <property type="entry name" value="DUF900_hydrolase"/>
</dbReference>
<evidence type="ECO:0000313" key="2">
    <source>
        <dbReference type="EMBL" id="EER02134.1"/>
    </source>
</evidence>
<gene>
    <name evidence="2" type="ORF">Pmar_PMAR028513</name>
</gene>
<keyword evidence="1" id="KW-0472">Membrane</keyword>
<dbReference type="InParanoid" id="C5LMC2"/>
<feature type="transmembrane region" description="Helical" evidence="1">
    <location>
        <begin position="144"/>
        <end position="165"/>
    </location>
</feature>
<keyword evidence="1" id="KW-1133">Transmembrane helix</keyword>
<dbReference type="OMA" id="SNMSERH"/>
<dbReference type="GeneID" id="9054945"/>
<protein>
    <submittedName>
        <fullName evidence="2">Uncharacterized protein</fullName>
    </submittedName>
</protein>
<feature type="transmembrane region" description="Helical" evidence="1">
    <location>
        <begin position="78"/>
        <end position="96"/>
    </location>
</feature>
<dbReference type="PANTHER" id="PTHR36513">
    <property type="entry name" value="ABC TRANSMEMBRANE TYPE-1 DOMAIN-CONTAINING PROTEIN"/>
    <property type="match status" value="1"/>
</dbReference>
<accession>C5LMC2</accession>
<reference evidence="2 3" key="1">
    <citation type="submission" date="2008-07" db="EMBL/GenBank/DDBJ databases">
        <authorList>
            <person name="El-Sayed N."/>
            <person name="Caler E."/>
            <person name="Inman J."/>
            <person name="Amedeo P."/>
            <person name="Hass B."/>
            <person name="Wortman J."/>
        </authorList>
    </citation>
    <scope>NUCLEOTIDE SEQUENCE [LARGE SCALE GENOMIC DNA]</scope>
    <source>
        <strain evidence="3">ATCC 50983 / TXsc</strain>
    </source>
</reference>
<feature type="transmembrane region" description="Helical" evidence="1">
    <location>
        <begin position="177"/>
        <end position="199"/>
    </location>
</feature>
<dbReference type="ESTHER" id="perm5-c5lmc2">
    <property type="family name" value="Duf_900"/>
</dbReference>
<dbReference type="EMBL" id="GG683442">
    <property type="protein sequence ID" value="EER02134.1"/>
    <property type="molecule type" value="Genomic_DNA"/>
</dbReference>